<dbReference type="PANTHER" id="PTHR31702:SF2">
    <property type="entry name" value="TESTIS-EXPRESSED PROTEIN 33"/>
    <property type="match status" value="1"/>
</dbReference>
<evidence type="ECO:0000313" key="5">
    <source>
        <dbReference type="Xenbase" id="XB-GENE-29099691"/>
    </source>
</evidence>
<reference evidence="3 4" key="1">
    <citation type="submission" date="2025-04" db="UniProtKB">
        <authorList>
            <consortium name="RefSeq"/>
        </authorList>
    </citation>
    <scope>IDENTIFICATION</scope>
    <source>
        <strain evidence="3 4">Nigerian</strain>
        <tissue evidence="3 4">Liver and blood</tissue>
    </source>
</reference>
<evidence type="ECO:0000256" key="1">
    <source>
        <dbReference type="SAM" id="MobiDB-lite"/>
    </source>
</evidence>
<gene>
    <name evidence="3 4 5" type="primary">tex33</name>
</gene>
<name>A0A8J0SJB3_XENTR</name>
<dbReference type="Xenbase" id="XB-GENE-29099691">
    <property type="gene designation" value="tex33"/>
</dbReference>
<evidence type="ECO:0000313" key="2">
    <source>
        <dbReference type="Proteomes" id="UP000008143"/>
    </source>
</evidence>
<protein>
    <submittedName>
        <fullName evidence="3 4">Testis-expressed protein 33 isoform X1</fullName>
    </submittedName>
</protein>
<feature type="compositionally biased region" description="Polar residues" evidence="1">
    <location>
        <begin position="1"/>
        <end position="15"/>
    </location>
</feature>
<organism evidence="2 4">
    <name type="scientific">Xenopus tropicalis</name>
    <name type="common">Western clawed frog</name>
    <name type="synonym">Silurana tropicalis</name>
    <dbReference type="NCBI Taxonomy" id="8364"/>
    <lineage>
        <taxon>Eukaryota</taxon>
        <taxon>Metazoa</taxon>
        <taxon>Chordata</taxon>
        <taxon>Craniata</taxon>
        <taxon>Vertebrata</taxon>
        <taxon>Euteleostomi</taxon>
        <taxon>Amphibia</taxon>
        <taxon>Batrachia</taxon>
        <taxon>Anura</taxon>
        <taxon>Pipoidea</taxon>
        <taxon>Pipidae</taxon>
        <taxon>Xenopodinae</taxon>
        <taxon>Xenopus</taxon>
        <taxon>Silurana</taxon>
    </lineage>
</organism>
<dbReference type="RefSeq" id="XP_012816947.2">
    <property type="nucleotide sequence ID" value="XM_012961493.3"/>
</dbReference>
<sequence>MASYSRTPLTPSPGGNTRKENKEPNQTNEEMNSPGRAKTQRGESQGKTCSQQCRSRKSTAKSLEDRNLMSANIRRTHRSSVSDQLISHEQVSSALHEDRTNTGHEYKIPLPIMKPWLMENNKHGMYYDLGHCLRANIFPGMPIRACSLVEDSYTAEVNRRGIMDRNTRQHWHGRKTDDLATWSQILMERFTTYKNLENLLKTTHKVSMQPRMYVKPSPPLQAPKPPPPPQQLKKSKKRLIDKSERKQIQSPAQAEFKKDEDFWAFYDTPIK</sequence>
<keyword evidence="2" id="KW-1185">Reference proteome</keyword>
<dbReference type="GeneID" id="100486081"/>
<dbReference type="AGR" id="Xenbase:XB-GENE-29099691"/>
<feature type="compositionally biased region" description="Basic and acidic residues" evidence="1">
    <location>
        <begin position="238"/>
        <end position="247"/>
    </location>
</feature>
<feature type="compositionally biased region" description="Pro residues" evidence="1">
    <location>
        <begin position="216"/>
        <end position="230"/>
    </location>
</feature>
<dbReference type="CTD" id="767965"/>
<dbReference type="RefSeq" id="XP_012816948.2">
    <property type="nucleotide sequence ID" value="XM_012961494.3"/>
</dbReference>
<feature type="compositionally biased region" description="Polar residues" evidence="1">
    <location>
        <begin position="42"/>
        <end position="53"/>
    </location>
</feature>
<dbReference type="Proteomes" id="UP000008143">
    <property type="component" value="Chromosome 4"/>
</dbReference>
<evidence type="ECO:0000313" key="3">
    <source>
        <dbReference type="RefSeq" id="XP_012816947.2"/>
    </source>
</evidence>
<dbReference type="AlphaFoldDB" id="A0A8J0SJB3"/>
<feature type="region of interest" description="Disordered" evidence="1">
    <location>
        <begin position="1"/>
        <end position="86"/>
    </location>
</feature>
<dbReference type="InterPro" id="IPR029234">
    <property type="entry name" value="CIMIP4"/>
</dbReference>
<dbReference type="Pfam" id="PF15400">
    <property type="entry name" value="TEX33"/>
    <property type="match status" value="1"/>
</dbReference>
<evidence type="ECO:0000313" key="4">
    <source>
        <dbReference type="RefSeq" id="XP_012816948.2"/>
    </source>
</evidence>
<accession>A0A8J0SJB3</accession>
<dbReference type="PANTHER" id="PTHR31702">
    <property type="entry name" value="TESTIS-EXPRESSED PROTEIN 33"/>
    <property type="match status" value="1"/>
</dbReference>
<dbReference type="OrthoDB" id="5977581at2759"/>
<feature type="region of interest" description="Disordered" evidence="1">
    <location>
        <begin position="207"/>
        <end position="254"/>
    </location>
</feature>
<proteinExistence type="predicted"/>